<dbReference type="EMBL" id="WIWS01000016">
    <property type="protein sequence ID" value="KAF3225098.1"/>
    <property type="molecule type" value="Genomic_DNA"/>
</dbReference>
<feature type="coiled-coil region" evidence="1">
    <location>
        <begin position="516"/>
        <end position="550"/>
    </location>
</feature>
<keyword evidence="3" id="KW-0732">Signal</keyword>
<evidence type="ECO:0000256" key="1">
    <source>
        <dbReference type="SAM" id="Coils"/>
    </source>
</evidence>
<evidence type="ECO:0000313" key="5">
    <source>
        <dbReference type="Proteomes" id="UP000472727"/>
    </source>
</evidence>
<proteinExistence type="predicted"/>
<evidence type="ECO:0000256" key="2">
    <source>
        <dbReference type="SAM" id="MobiDB-lite"/>
    </source>
</evidence>
<comment type="caution">
    <text evidence="4">The sequence shown here is derived from an EMBL/GenBank/DDBJ whole genome shotgun (WGS) entry which is preliminary data.</text>
</comment>
<evidence type="ECO:0000256" key="3">
    <source>
        <dbReference type="SAM" id="SignalP"/>
    </source>
</evidence>
<accession>A0A7C8UVB6</accession>
<organism evidence="4 5">
    <name type="scientific">Orbilia oligospora</name>
    <name type="common">Nematode-trapping fungus</name>
    <name type="synonym">Arthrobotrys oligospora</name>
    <dbReference type="NCBI Taxonomy" id="2813651"/>
    <lineage>
        <taxon>Eukaryota</taxon>
        <taxon>Fungi</taxon>
        <taxon>Dikarya</taxon>
        <taxon>Ascomycota</taxon>
        <taxon>Pezizomycotina</taxon>
        <taxon>Orbiliomycetes</taxon>
        <taxon>Orbiliales</taxon>
        <taxon>Orbiliaceae</taxon>
        <taxon>Orbilia</taxon>
    </lineage>
</organism>
<reference evidence="4 5" key="1">
    <citation type="submission" date="2019-06" db="EMBL/GenBank/DDBJ databases">
        <authorList>
            <person name="Palmer J.M."/>
        </authorList>
    </citation>
    <scope>NUCLEOTIDE SEQUENCE [LARGE SCALE GENOMIC DNA]</scope>
    <source>
        <strain evidence="4 5">TWF106</strain>
    </source>
</reference>
<feature type="region of interest" description="Disordered" evidence="2">
    <location>
        <begin position="652"/>
        <end position="719"/>
    </location>
</feature>
<dbReference type="AlphaFoldDB" id="A0A7C8UVB6"/>
<feature type="chain" id="PRO_5028951272" evidence="3">
    <location>
        <begin position="25"/>
        <end position="719"/>
    </location>
</feature>
<feature type="compositionally biased region" description="Polar residues" evidence="2">
    <location>
        <begin position="709"/>
        <end position="719"/>
    </location>
</feature>
<keyword evidence="1" id="KW-0175">Coiled coil</keyword>
<evidence type="ECO:0000313" key="4">
    <source>
        <dbReference type="EMBL" id="KAF3225098.1"/>
    </source>
</evidence>
<gene>
    <name evidence="4" type="ORF">TWF106_002977</name>
</gene>
<name>A0A7C8UVB6_ORBOL</name>
<protein>
    <submittedName>
        <fullName evidence="4">Uncharacterized protein</fullName>
    </submittedName>
</protein>
<dbReference type="Proteomes" id="UP000472727">
    <property type="component" value="Unassembled WGS sequence"/>
</dbReference>
<sequence>MKPTIISTAALCLLLSTLPSFVLGRFEMAFDNYLYGEGRAPQYRAYDDQSCNRIPPITSDPRVVMSIAMRSTPEGIDIGYNTRPPPAIAFYFDPNPAAPGPQHCLDSQLVMVARYYGMPESQEFFFSPLGEITHFKVVDEGSYPWRMWDENVGYENGDIGRIGTVIWATGEGWRRRRGTDVMIRDVGYDWQPVIRAGQDWITSEDPDSGSSGEGEGNVARVGDILDDDDDGESSNSDTLMLRRLPPRQPYNPAVQEEEEQEDSPGFSPPRGLRASRQRANDGENLGYSPLINPSMEDHDGYAGSVDFEFPEEEEEAFRDYTDPDEMARQEMYHTRRIFQLADLQRQQQRMAMMEPVTFNGRLMQGRNDAIVAGNYTAIPESQRHRSYGDLVSNGWYIDPEQELRARWQEYMRIAFLRFKEQHGIAAGVTVEQLTERERGLFVDFLRRDGTPMFFQDSYMRPIINSHAQQQLINSFGLPPALPDQQAANLRPNPFLRIEEDLEDAIRDGGRRVAAQRERERAAQDRYNRRMEQLRRQNEIANNRARQITMVRDPNWANQRRQRRQRRRRPLRQDDLGFLIDSDAEGFENYAGARSRIMRNQPGARRVNRNLEQEINAWDDLIVEADDEYEAGWNIPDLEPPAPVPQPLVDGGGWEGFQPPPFNFGGVIPPELLRRPPSPSTEPGDNPGNMAEEEGREVIDPDAPLPRFQRFNSAASSSPE</sequence>
<feature type="region of interest" description="Disordered" evidence="2">
    <location>
        <begin position="198"/>
        <end position="295"/>
    </location>
</feature>
<feature type="signal peptide" evidence="3">
    <location>
        <begin position="1"/>
        <end position="24"/>
    </location>
</feature>